<dbReference type="EC" id="5.3.3.2" evidence="3"/>
<dbReference type="PANTHER" id="PTHR10885:SF0">
    <property type="entry name" value="ISOPENTENYL-DIPHOSPHATE DELTA-ISOMERASE"/>
    <property type="match status" value="1"/>
</dbReference>
<evidence type="ECO:0000256" key="8">
    <source>
        <dbReference type="ARBA" id="ARBA00023229"/>
    </source>
</evidence>
<dbReference type="Pfam" id="PF00293">
    <property type="entry name" value="NUDIX"/>
    <property type="match status" value="1"/>
</dbReference>
<dbReference type="RefSeq" id="WP_253530891.1">
    <property type="nucleotide sequence ID" value="NZ_JAMZEL010000010.1"/>
</dbReference>
<dbReference type="InterPro" id="IPR000086">
    <property type="entry name" value="NUDIX_hydrolase_dom"/>
</dbReference>
<keyword evidence="4" id="KW-0963">Cytoplasm</keyword>
<dbReference type="PIRSF" id="PIRSF018427">
    <property type="entry name" value="Isopntndiph_ism"/>
    <property type="match status" value="1"/>
</dbReference>
<dbReference type="Proteomes" id="UP001204772">
    <property type="component" value="Unassembled WGS sequence"/>
</dbReference>
<dbReference type="InterPro" id="IPR015797">
    <property type="entry name" value="NUDIX_hydrolase-like_dom_sf"/>
</dbReference>
<feature type="domain" description="Nudix hydrolase" evidence="10">
    <location>
        <begin position="29"/>
        <end position="161"/>
    </location>
</feature>
<evidence type="ECO:0000256" key="6">
    <source>
        <dbReference type="ARBA" id="ARBA00022842"/>
    </source>
</evidence>
<dbReference type="HAMAP" id="MF_00202">
    <property type="entry name" value="Idi"/>
    <property type="match status" value="1"/>
</dbReference>
<evidence type="ECO:0000256" key="1">
    <source>
        <dbReference type="ARBA" id="ARBA00004826"/>
    </source>
</evidence>
<reference evidence="11 12" key="1">
    <citation type="submission" date="2022-06" db="EMBL/GenBank/DDBJ databases">
        <title>Runella sp. S5 genome sequencing.</title>
        <authorList>
            <person name="Park S."/>
        </authorList>
    </citation>
    <scope>NUCLEOTIDE SEQUENCE [LARGE SCALE GENOMIC DNA]</scope>
    <source>
        <strain evidence="11 12">S5</strain>
    </source>
</reference>
<evidence type="ECO:0000256" key="3">
    <source>
        <dbReference type="ARBA" id="ARBA00012057"/>
    </source>
</evidence>
<evidence type="ECO:0000256" key="2">
    <source>
        <dbReference type="ARBA" id="ARBA00007579"/>
    </source>
</evidence>
<evidence type="ECO:0000256" key="5">
    <source>
        <dbReference type="ARBA" id="ARBA00022723"/>
    </source>
</evidence>
<accession>A0ABT1FTW9</accession>
<evidence type="ECO:0000256" key="4">
    <source>
        <dbReference type="ARBA" id="ARBA00022490"/>
    </source>
</evidence>
<keyword evidence="8" id="KW-0414">Isoprene biosynthesis</keyword>
<evidence type="ECO:0000256" key="9">
    <source>
        <dbReference type="ARBA" id="ARBA00023235"/>
    </source>
</evidence>
<comment type="pathway">
    <text evidence="1">Isoprenoid biosynthesis; dimethylallyl diphosphate biosynthesis; dimethylallyl diphosphate from isopentenyl diphosphate: step 1/1.</text>
</comment>
<evidence type="ECO:0000259" key="10">
    <source>
        <dbReference type="PROSITE" id="PS51462"/>
    </source>
</evidence>
<dbReference type="EMBL" id="JAMZEL010000010">
    <property type="protein sequence ID" value="MCP1384935.1"/>
    <property type="molecule type" value="Genomic_DNA"/>
</dbReference>
<evidence type="ECO:0000313" key="12">
    <source>
        <dbReference type="Proteomes" id="UP001204772"/>
    </source>
</evidence>
<dbReference type="GO" id="GO:0004452">
    <property type="term" value="F:isopentenyl-diphosphate delta-isomerase activity"/>
    <property type="evidence" value="ECO:0007669"/>
    <property type="project" value="UniProtKB-EC"/>
</dbReference>
<keyword evidence="12" id="KW-1185">Reference proteome</keyword>
<gene>
    <name evidence="11" type="primary">idi</name>
    <name evidence="11" type="ORF">NCI00_21035</name>
</gene>
<dbReference type="Gene3D" id="3.90.79.10">
    <property type="entry name" value="Nucleoside Triphosphate Pyrophosphohydrolase"/>
    <property type="match status" value="1"/>
</dbReference>
<dbReference type="InterPro" id="IPR056375">
    <property type="entry name" value="Idi_bact"/>
</dbReference>
<keyword evidence="5" id="KW-0479">Metal-binding</keyword>
<keyword evidence="9 11" id="KW-0413">Isomerase</keyword>
<dbReference type="InterPro" id="IPR011876">
    <property type="entry name" value="IsopentenylPP_isomerase_typ1"/>
</dbReference>
<comment type="similarity">
    <text evidence="2">Belongs to the IPP isomerase type 1 family.</text>
</comment>
<comment type="caution">
    <text evidence="11">The sequence shown here is derived from an EMBL/GenBank/DDBJ whole genome shotgun (WGS) entry which is preliminary data.</text>
</comment>
<keyword evidence="7" id="KW-0464">Manganese</keyword>
<keyword evidence="6" id="KW-0460">Magnesium</keyword>
<name>A0ABT1FTW9_9BACT</name>
<dbReference type="SUPFAM" id="SSF55811">
    <property type="entry name" value="Nudix"/>
    <property type="match status" value="1"/>
</dbReference>
<dbReference type="PANTHER" id="PTHR10885">
    <property type="entry name" value="ISOPENTENYL-DIPHOSPHATE DELTA-ISOMERASE"/>
    <property type="match status" value="1"/>
</dbReference>
<organism evidence="11 12">
    <name type="scientific">Runella salmonicolor</name>
    <dbReference type="NCBI Taxonomy" id="2950278"/>
    <lineage>
        <taxon>Bacteria</taxon>
        <taxon>Pseudomonadati</taxon>
        <taxon>Bacteroidota</taxon>
        <taxon>Cytophagia</taxon>
        <taxon>Cytophagales</taxon>
        <taxon>Spirosomataceae</taxon>
        <taxon>Runella</taxon>
    </lineage>
</organism>
<dbReference type="NCBIfam" id="NF002995">
    <property type="entry name" value="PRK03759.1"/>
    <property type="match status" value="1"/>
</dbReference>
<proteinExistence type="inferred from homology"/>
<evidence type="ECO:0000313" key="11">
    <source>
        <dbReference type="EMBL" id="MCP1384935.1"/>
    </source>
</evidence>
<dbReference type="PROSITE" id="PS51462">
    <property type="entry name" value="NUDIX"/>
    <property type="match status" value="1"/>
</dbReference>
<dbReference type="CDD" id="cd02885">
    <property type="entry name" value="NUDIX_IPP_Isomerase"/>
    <property type="match status" value="1"/>
</dbReference>
<evidence type="ECO:0000256" key="7">
    <source>
        <dbReference type="ARBA" id="ARBA00023211"/>
    </source>
</evidence>
<protein>
    <recommendedName>
        <fullName evidence="3">isopentenyl-diphosphate Delta-isomerase</fullName>
        <ecNumber evidence="3">5.3.3.2</ecNumber>
    </recommendedName>
</protein>
<sequence>MTRNKVILVDKQNNELAVCDKLEAHQKGLLHRAFSIVIYNSRGEVLLQKRAKNKYHSGGLWSNTCCSHPQPNEPTNIAIHLRLQEEMGFDCPLTHVGDFIYKTHFQNGLIEYEFDSVFLGLFDGSPLPSPDEVEEYKWESLPVLKEKLLAFPQFFTYWFPFVLDKYP</sequence>